<dbReference type="InterPro" id="IPR046346">
    <property type="entry name" value="Aminoacid_DH-like_N_sf"/>
</dbReference>
<dbReference type="GO" id="GO:0004764">
    <property type="term" value="F:shikimate 3-dehydrogenase (NADP+) activity"/>
    <property type="evidence" value="ECO:0007669"/>
    <property type="project" value="UniProtKB-EC"/>
</dbReference>
<dbReference type="InterPro" id="IPR013708">
    <property type="entry name" value="Shikimate_DH-bd_N"/>
</dbReference>
<accession>A0A246FT37</accession>
<dbReference type="Pfam" id="PF08501">
    <property type="entry name" value="Shikimate_dh_N"/>
    <property type="match status" value="1"/>
</dbReference>
<reference evidence="5 6" key="1">
    <citation type="submission" date="2017-06" db="EMBL/GenBank/DDBJ databases">
        <title>Hymenobacter amundsenii sp. nov. isolated from regoliths in Antarctica.</title>
        <authorList>
            <person name="Sedlacek I."/>
            <person name="Kralova S."/>
            <person name="Pantucek R."/>
            <person name="Svec P."/>
            <person name="Holochova P."/>
            <person name="Stankova E."/>
            <person name="Vrbovska V."/>
            <person name="Busse H.-J."/>
        </authorList>
    </citation>
    <scope>NUCLEOTIDE SEQUENCE [LARGE SCALE GENOMIC DNA]</scope>
    <source>
        <strain evidence="5 6">CCM 8682</strain>
    </source>
</reference>
<feature type="domain" description="Shikimate dehydrogenase substrate binding N-terminal" evidence="4">
    <location>
        <begin position="6"/>
        <end position="88"/>
    </location>
</feature>
<dbReference type="AlphaFoldDB" id="A0A246FT37"/>
<dbReference type="InterPro" id="IPR022893">
    <property type="entry name" value="Shikimate_DH_fam"/>
</dbReference>
<dbReference type="GO" id="GO:0009073">
    <property type="term" value="P:aromatic amino acid family biosynthetic process"/>
    <property type="evidence" value="ECO:0007669"/>
    <property type="project" value="UniProtKB-KW"/>
</dbReference>
<evidence type="ECO:0000313" key="5">
    <source>
        <dbReference type="EMBL" id="OWP64914.1"/>
    </source>
</evidence>
<dbReference type="GO" id="GO:0050661">
    <property type="term" value="F:NADP binding"/>
    <property type="evidence" value="ECO:0007669"/>
    <property type="project" value="TreeGrafter"/>
</dbReference>
<dbReference type="SUPFAM" id="SSF53223">
    <property type="entry name" value="Aminoacid dehydrogenase-like, N-terminal domain"/>
    <property type="match status" value="1"/>
</dbReference>
<dbReference type="GO" id="GO:0009423">
    <property type="term" value="P:chorismate biosynthetic process"/>
    <property type="evidence" value="ECO:0007669"/>
    <property type="project" value="TreeGrafter"/>
</dbReference>
<keyword evidence="3" id="KW-0028">Amino-acid biosynthesis</keyword>
<organism evidence="5 6">
    <name type="scientific">Hymenobacter amundsenii</name>
    <dbReference type="NCBI Taxonomy" id="2006685"/>
    <lineage>
        <taxon>Bacteria</taxon>
        <taxon>Pseudomonadati</taxon>
        <taxon>Bacteroidota</taxon>
        <taxon>Cytophagia</taxon>
        <taxon>Cytophagales</taxon>
        <taxon>Hymenobacteraceae</taxon>
        <taxon>Hymenobacter</taxon>
    </lineage>
</organism>
<keyword evidence="2 5" id="KW-0560">Oxidoreductase</keyword>
<evidence type="ECO:0000313" key="6">
    <source>
        <dbReference type="Proteomes" id="UP000197277"/>
    </source>
</evidence>
<dbReference type="Proteomes" id="UP000197277">
    <property type="component" value="Unassembled WGS sequence"/>
</dbReference>
<protein>
    <submittedName>
        <fullName evidence="5">Shikimate dehydrogenase</fullName>
        <ecNumber evidence="5">1.1.1.25</ecNumber>
    </submittedName>
</protein>
<keyword evidence="3" id="KW-0057">Aromatic amino acid biosynthesis</keyword>
<evidence type="ECO:0000256" key="2">
    <source>
        <dbReference type="ARBA" id="ARBA00023002"/>
    </source>
</evidence>
<evidence type="ECO:0000256" key="1">
    <source>
        <dbReference type="ARBA" id="ARBA00004871"/>
    </source>
</evidence>
<gene>
    <name evidence="5" type="primary">aroE</name>
    <name evidence="5" type="ORF">CDA63_00725</name>
</gene>
<comment type="pathway">
    <text evidence="1">Metabolic intermediate biosynthesis; chorismate biosynthesis; chorismate from D-erythrose 4-phosphate and phosphoenolpyruvate: step 4/7.</text>
</comment>
<sequence>MPEFGLLGRSLKHSFSQTYFTQKFHNLDLSDHQYELFELATIAELPTLLASRTGLRGLNVTIPYKEQIWPFLNELAASAARVGAVNVVEFRTDGRLVGHNTDYVGFRESVSHLLGQNSPVGLRALVLGSGGASKAVEVALRDLDIGYWVVSRNPLGPGLTYDELTPRLLQEHLLIINTTPLGTFPDVGECPPLPYAALTPQHFLHDLIYNPAETEFMKRGAAVGAQVKNGFEMLCIQAEESWKIWQR</sequence>
<dbReference type="EC" id="1.1.1.25" evidence="5"/>
<dbReference type="CDD" id="cd01065">
    <property type="entry name" value="NAD_bind_Shikimate_DH"/>
    <property type="match status" value="1"/>
</dbReference>
<dbReference type="Gene3D" id="3.40.50.720">
    <property type="entry name" value="NAD(P)-binding Rossmann-like Domain"/>
    <property type="match status" value="1"/>
</dbReference>
<proteinExistence type="predicted"/>
<keyword evidence="6" id="KW-1185">Reference proteome</keyword>
<comment type="caution">
    <text evidence="5">The sequence shown here is derived from an EMBL/GenBank/DDBJ whole genome shotgun (WGS) entry which is preliminary data.</text>
</comment>
<dbReference type="SUPFAM" id="SSF51735">
    <property type="entry name" value="NAD(P)-binding Rossmann-fold domains"/>
    <property type="match status" value="1"/>
</dbReference>
<evidence type="ECO:0000256" key="3">
    <source>
        <dbReference type="ARBA" id="ARBA00023141"/>
    </source>
</evidence>
<dbReference type="Gene3D" id="3.40.50.10860">
    <property type="entry name" value="Leucine Dehydrogenase, chain A, domain 1"/>
    <property type="match status" value="1"/>
</dbReference>
<dbReference type="OrthoDB" id="9792692at2"/>
<dbReference type="PANTHER" id="PTHR21089">
    <property type="entry name" value="SHIKIMATE DEHYDROGENASE"/>
    <property type="match status" value="1"/>
</dbReference>
<dbReference type="GO" id="GO:0005829">
    <property type="term" value="C:cytosol"/>
    <property type="evidence" value="ECO:0007669"/>
    <property type="project" value="TreeGrafter"/>
</dbReference>
<dbReference type="GO" id="GO:0019632">
    <property type="term" value="P:shikimate metabolic process"/>
    <property type="evidence" value="ECO:0007669"/>
    <property type="project" value="TreeGrafter"/>
</dbReference>
<dbReference type="RefSeq" id="WP_088462525.1">
    <property type="nucleotide sequence ID" value="NZ_NIRR01000001.1"/>
</dbReference>
<dbReference type="EMBL" id="NIRR01000001">
    <property type="protein sequence ID" value="OWP64914.1"/>
    <property type="molecule type" value="Genomic_DNA"/>
</dbReference>
<evidence type="ECO:0000259" key="4">
    <source>
        <dbReference type="Pfam" id="PF08501"/>
    </source>
</evidence>
<name>A0A246FT37_9BACT</name>
<dbReference type="PANTHER" id="PTHR21089:SF1">
    <property type="entry name" value="BIFUNCTIONAL 3-DEHYDROQUINATE DEHYDRATASE_SHIKIMATE DEHYDROGENASE, CHLOROPLASTIC"/>
    <property type="match status" value="1"/>
</dbReference>
<dbReference type="InterPro" id="IPR036291">
    <property type="entry name" value="NAD(P)-bd_dom_sf"/>
</dbReference>